<evidence type="ECO:0000313" key="2">
    <source>
        <dbReference type="Proteomes" id="UP001168877"/>
    </source>
</evidence>
<protein>
    <submittedName>
        <fullName evidence="1">Uncharacterized protein</fullName>
    </submittedName>
</protein>
<accession>A0AA39S4P7</accession>
<dbReference type="EMBL" id="JAUESC010000383">
    <property type="protein sequence ID" value="KAK0584177.1"/>
    <property type="molecule type" value="Genomic_DNA"/>
</dbReference>
<organism evidence="1 2">
    <name type="scientific">Acer saccharum</name>
    <name type="common">Sugar maple</name>
    <dbReference type="NCBI Taxonomy" id="4024"/>
    <lineage>
        <taxon>Eukaryota</taxon>
        <taxon>Viridiplantae</taxon>
        <taxon>Streptophyta</taxon>
        <taxon>Embryophyta</taxon>
        <taxon>Tracheophyta</taxon>
        <taxon>Spermatophyta</taxon>
        <taxon>Magnoliopsida</taxon>
        <taxon>eudicotyledons</taxon>
        <taxon>Gunneridae</taxon>
        <taxon>Pentapetalae</taxon>
        <taxon>rosids</taxon>
        <taxon>malvids</taxon>
        <taxon>Sapindales</taxon>
        <taxon>Sapindaceae</taxon>
        <taxon>Hippocastanoideae</taxon>
        <taxon>Acereae</taxon>
        <taxon>Acer</taxon>
    </lineage>
</organism>
<reference evidence="1" key="2">
    <citation type="submission" date="2023-06" db="EMBL/GenBank/DDBJ databases">
        <authorList>
            <person name="Swenson N.G."/>
            <person name="Wegrzyn J.L."/>
            <person name="Mcevoy S.L."/>
        </authorList>
    </citation>
    <scope>NUCLEOTIDE SEQUENCE</scope>
    <source>
        <strain evidence="1">NS2018</strain>
        <tissue evidence="1">Leaf</tissue>
    </source>
</reference>
<sequence>MAREIREEDSIDKGGNSWLRFRGRGEIPGIESNSNSNNDVPRVVWANDKGTSLDLGKDIDSVKLSGKDVILPVCGVDLMGNVGLEAKDKPELDGGHSKFVGSLRQLNLGLPIGLDVVENLEKTHQNLGVSRVGSKGADILLSDEGIRPSSGGAVNKAQKKYAGLGKGKWKKAARQGPLIGSGSVTGRTEFKRKEGFTDDVFCPDSKRLKADVSEVCYDEFVSVDRLSPTHREP</sequence>
<comment type="caution">
    <text evidence="1">The sequence shown here is derived from an EMBL/GenBank/DDBJ whole genome shotgun (WGS) entry which is preliminary data.</text>
</comment>
<dbReference type="AlphaFoldDB" id="A0AA39S4P7"/>
<keyword evidence="2" id="KW-1185">Reference proteome</keyword>
<gene>
    <name evidence="1" type="ORF">LWI29_008637</name>
</gene>
<evidence type="ECO:0000313" key="1">
    <source>
        <dbReference type="EMBL" id="KAK0584177.1"/>
    </source>
</evidence>
<reference evidence="1" key="1">
    <citation type="journal article" date="2022" name="Plant J.">
        <title>Strategies of tolerance reflected in two North American maple genomes.</title>
        <authorList>
            <person name="McEvoy S.L."/>
            <person name="Sezen U.U."/>
            <person name="Trouern-Trend A."/>
            <person name="McMahon S.M."/>
            <person name="Schaberg P.G."/>
            <person name="Yang J."/>
            <person name="Wegrzyn J.L."/>
            <person name="Swenson N.G."/>
        </authorList>
    </citation>
    <scope>NUCLEOTIDE SEQUENCE</scope>
    <source>
        <strain evidence="1">NS2018</strain>
    </source>
</reference>
<dbReference type="Proteomes" id="UP001168877">
    <property type="component" value="Unassembled WGS sequence"/>
</dbReference>
<name>A0AA39S4P7_ACESA</name>
<proteinExistence type="predicted"/>